<evidence type="ECO:0000313" key="1">
    <source>
        <dbReference type="EMBL" id="GAV01506.1"/>
    </source>
</evidence>
<comment type="caution">
    <text evidence="1">The sequence shown here is derived from an EMBL/GenBank/DDBJ whole genome shotgun (WGS) entry which is preliminary data.</text>
</comment>
<name>A0A1D1VL16_RAMVA</name>
<keyword evidence="2" id="KW-1185">Reference proteome</keyword>
<gene>
    <name evidence="1" type="primary">RvY_12210-1</name>
    <name evidence="1" type="synonym">RvY_12210.1</name>
    <name evidence="1" type="ORF">RvY_12210</name>
</gene>
<organism evidence="1 2">
    <name type="scientific">Ramazzottius varieornatus</name>
    <name type="common">Water bear</name>
    <name type="synonym">Tardigrade</name>
    <dbReference type="NCBI Taxonomy" id="947166"/>
    <lineage>
        <taxon>Eukaryota</taxon>
        <taxon>Metazoa</taxon>
        <taxon>Ecdysozoa</taxon>
        <taxon>Tardigrada</taxon>
        <taxon>Eutardigrada</taxon>
        <taxon>Parachela</taxon>
        <taxon>Hypsibioidea</taxon>
        <taxon>Ramazzottiidae</taxon>
        <taxon>Ramazzottius</taxon>
    </lineage>
</organism>
<dbReference type="AlphaFoldDB" id="A0A1D1VL16"/>
<dbReference type="EMBL" id="BDGG01000007">
    <property type="protein sequence ID" value="GAV01506.1"/>
    <property type="molecule type" value="Genomic_DNA"/>
</dbReference>
<proteinExistence type="predicted"/>
<evidence type="ECO:0000313" key="2">
    <source>
        <dbReference type="Proteomes" id="UP000186922"/>
    </source>
</evidence>
<evidence type="ECO:0008006" key="3">
    <source>
        <dbReference type="Google" id="ProtNLM"/>
    </source>
</evidence>
<dbReference type="Proteomes" id="UP000186922">
    <property type="component" value="Unassembled WGS sequence"/>
</dbReference>
<sequence>MPEPLYMLASQEDLVEDLDDLDCAFECSFSSVESEDWEEELCGLNPGVIHVLRRTLEEIQYSCRRKTCRWPMAPFDILDISALNAYVIWSEVKPEWNPTLPMRRRIFVQKMSKQLMQPQFQRRSTVARLSSAIK</sequence>
<dbReference type="OrthoDB" id="10030973at2759"/>
<accession>A0A1D1VL16</accession>
<protein>
    <recommendedName>
        <fullName evidence="3">PiggyBac transposable element-derived protein domain-containing protein</fullName>
    </recommendedName>
</protein>
<reference evidence="1 2" key="1">
    <citation type="journal article" date="2016" name="Nat. Commun.">
        <title>Extremotolerant tardigrade genome and improved radiotolerance of human cultured cells by tardigrade-unique protein.</title>
        <authorList>
            <person name="Hashimoto T."/>
            <person name="Horikawa D.D."/>
            <person name="Saito Y."/>
            <person name="Kuwahara H."/>
            <person name="Kozuka-Hata H."/>
            <person name="Shin-I T."/>
            <person name="Minakuchi Y."/>
            <person name="Ohishi K."/>
            <person name="Motoyama A."/>
            <person name="Aizu T."/>
            <person name="Enomoto A."/>
            <person name="Kondo K."/>
            <person name="Tanaka S."/>
            <person name="Hara Y."/>
            <person name="Koshikawa S."/>
            <person name="Sagara H."/>
            <person name="Miura T."/>
            <person name="Yokobori S."/>
            <person name="Miyagawa K."/>
            <person name="Suzuki Y."/>
            <person name="Kubo T."/>
            <person name="Oyama M."/>
            <person name="Kohara Y."/>
            <person name="Fujiyama A."/>
            <person name="Arakawa K."/>
            <person name="Katayama T."/>
            <person name="Toyoda A."/>
            <person name="Kunieda T."/>
        </authorList>
    </citation>
    <scope>NUCLEOTIDE SEQUENCE [LARGE SCALE GENOMIC DNA]</scope>
    <source>
        <strain evidence="1 2">YOKOZUNA-1</strain>
    </source>
</reference>